<dbReference type="OrthoDB" id="70376at2759"/>
<dbReference type="InterPro" id="IPR013907">
    <property type="entry name" value="Sds3"/>
</dbReference>
<comment type="caution">
    <text evidence="8">The sequence shown here is derived from an EMBL/GenBank/DDBJ whole genome shotgun (WGS) entry which is preliminary data.</text>
</comment>
<feature type="compositionally biased region" description="Acidic residues" evidence="7">
    <location>
        <begin position="22"/>
        <end position="39"/>
    </location>
</feature>
<dbReference type="GO" id="GO:0005654">
    <property type="term" value="C:nucleoplasm"/>
    <property type="evidence" value="ECO:0007669"/>
    <property type="project" value="UniProtKB-ARBA"/>
</dbReference>
<evidence type="ECO:0000256" key="2">
    <source>
        <dbReference type="ARBA" id="ARBA00022491"/>
    </source>
</evidence>
<feature type="compositionally biased region" description="Acidic residues" evidence="7">
    <location>
        <begin position="50"/>
        <end position="61"/>
    </location>
</feature>
<evidence type="ECO:0000256" key="6">
    <source>
        <dbReference type="SAM" id="Coils"/>
    </source>
</evidence>
<feature type="region of interest" description="Disordered" evidence="7">
    <location>
        <begin position="231"/>
        <end position="288"/>
    </location>
</feature>
<dbReference type="Proteomes" id="UP000691718">
    <property type="component" value="Unassembled WGS sequence"/>
</dbReference>
<evidence type="ECO:0000256" key="5">
    <source>
        <dbReference type="ARBA" id="ARBA00023242"/>
    </source>
</evidence>
<feature type="compositionally biased region" description="Polar residues" evidence="7">
    <location>
        <begin position="1"/>
        <end position="16"/>
    </location>
</feature>
<keyword evidence="3" id="KW-0805">Transcription regulation</keyword>
<dbReference type="GO" id="GO:0010468">
    <property type="term" value="P:regulation of gene expression"/>
    <property type="evidence" value="ECO:0007669"/>
    <property type="project" value="UniProtKB-ARBA"/>
</dbReference>
<dbReference type="AlphaFoldDB" id="A0A8S3Y2Q6"/>
<accession>A0A8S3Y2Q6</accession>
<keyword evidence="5" id="KW-0539">Nucleus</keyword>
<dbReference type="PANTHER" id="PTHR21964">
    <property type="entry name" value="BREAST CANCER METASTASIS-SUPPRESSOR 1"/>
    <property type="match status" value="1"/>
</dbReference>
<protein>
    <submittedName>
        <fullName evidence="8">(apollo) hypothetical protein</fullName>
    </submittedName>
</protein>
<evidence type="ECO:0000313" key="9">
    <source>
        <dbReference type="Proteomes" id="UP000691718"/>
    </source>
</evidence>
<evidence type="ECO:0000256" key="4">
    <source>
        <dbReference type="ARBA" id="ARBA00023163"/>
    </source>
</evidence>
<keyword evidence="2" id="KW-0678">Repressor</keyword>
<dbReference type="SMART" id="SM01401">
    <property type="entry name" value="Sds3"/>
    <property type="match status" value="1"/>
</dbReference>
<evidence type="ECO:0000256" key="7">
    <source>
        <dbReference type="SAM" id="MobiDB-lite"/>
    </source>
</evidence>
<dbReference type="EMBL" id="CAJQZP010001492">
    <property type="protein sequence ID" value="CAG5051090.1"/>
    <property type="molecule type" value="Genomic_DNA"/>
</dbReference>
<name>A0A8S3Y2Q6_PARAO</name>
<evidence type="ECO:0000313" key="8">
    <source>
        <dbReference type="EMBL" id="CAG5051090.1"/>
    </source>
</evidence>
<comment type="subcellular location">
    <subcellularLocation>
        <location evidence="1">Nucleus</location>
    </subcellularLocation>
</comment>
<gene>
    <name evidence="8" type="ORF">PAPOLLO_LOCUS24950</name>
</gene>
<organism evidence="8 9">
    <name type="scientific">Parnassius apollo</name>
    <name type="common">Apollo butterfly</name>
    <name type="synonym">Papilio apollo</name>
    <dbReference type="NCBI Taxonomy" id="110799"/>
    <lineage>
        <taxon>Eukaryota</taxon>
        <taxon>Metazoa</taxon>
        <taxon>Ecdysozoa</taxon>
        <taxon>Arthropoda</taxon>
        <taxon>Hexapoda</taxon>
        <taxon>Insecta</taxon>
        <taxon>Pterygota</taxon>
        <taxon>Neoptera</taxon>
        <taxon>Endopterygota</taxon>
        <taxon>Lepidoptera</taxon>
        <taxon>Glossata</taxon>
        <taxon>Ditrysia</taxon>
        <taxon>Papilionoidea</taxon>
        <taxon>Papilionidae</taxon>
        <taxon>Parnassiinae</taxon>
        <taxon>Parnassini</taxon>
        <taxon>Parnassius</taxon>
        <taxon>Parnassius</taxon>
    </lineage>
</organism>
<sequence>MQLLRVTSTMSYQGSPYSGPGDEYDFEDDGYDDLDEYRDQEDPLPPPAVDDSDEDTEEASETEIPNNDEPVEMKEQMYEDKLVNLKKQLQQLEDGVHPEFLRRVKRLEHQLHERLRLNKIYKEHMHEVVEREYIAEKKAAAKEFEEKKIELRENLLNDFEDKRKMIENERHSMELNGDSMEVKPVMKRILRRRANEPAPAPEKRRKPLATTLTFQLDERDVEADLRAISRQAQSPPRALPAPHHAHLAPAPVPTPAAHAHAAQPRKHLNSNSSTCAGDSPVREGEVTDARVEDGKLLYERRWFHRGQSVYVEGPGREMNKFPGHIHAITDEAIWVKKTNLERIRIYVSQLARGKVTLKRRAS</sequence>
<proteinExistence type="predicted"/>
<feature type="coiled-coil region" evidence="6">
    <location>
        <begin position="134"/>
        <end position="176"/>
    </location>
</feature>
<evidence type="ECO:0000256" key="3">
    <source>
        <dbReference type="ARBA" id="ARBA00023015"/>
    </source>
</evidence>
<keyword evidence="4" id="KW-0804">Transcription</keyword>
<keyword evidence="9" id="KW-1185">Reference proteome</keyword>
<feature type="region of interest" description="Disordered" evidence="7">
    <location>
        <begin position="1"/>
        <end position="72"/>
    </location>
</feature>
<dbReference type="Pfam" id="PF08598">
    <property type="entry name" value="Sds3"/>
    <property type="match status" value="1"/>
</dbReference>
<reference evidence="8" key="1">
    <citation type="submission" date="2021-04" db="EMBL/GenBank/DDBJ databases">
        <authorList>
            <person name="Tunstrom K."/>
        </authorList>
    </citation>
    <scope>NUCLEOTIDE SEQUENCE</scope>
</reference>
<keyword evidence="6" id="KW-0175">Coiled coil</keyword>
<evidence type="ECO:0000256" key="1">
    <source>
        <dbReference type="ARBA" id="ARBA00004123"/>
    </source>
</evidence>